<dbReference type="InterPro" id="IPR005269">
    <property type="entry name" value="LOG"/>
</dbReference>
<dbReference type="OrthoDB" id="9801098at2"/>
<dbReference type="SUPFAM" id="SSF102405">
    <property type="entry name" value="MCP/YpsA-like"/>
    <property type="match status" value="1"/>
</dbReference>
<dbReference type="InterPro" id="IPR031100">
    <property type="entry name" value="LOG_fam"/>
</dbReference>
<dbReference type="Gene3D" id="3.40.50.450">
    <property type="match status" value="1"/>
</dbReference>
<evidence type="ECO:0000256" key="2">
    <source>
        <dbReference type="RuleBase" id="RU363015"/>
    </source>
</evidence>
<protein>
    <recommendedName>
        <fullName evidence="2">Cytokinin riboside 5'-monophosphate phosphoribohydrolase</fullName>
        <ecNumber evidence="2">3.2.2.n1</ecNumber>
    </recommendedName>
</protein>
<gene>
    <name evidence="3" type="ORF">FRC98_04685</name>
</gene>
<dbReference type="RefSeq" id="WP_146980141.1">
    <property type="nucleotide sequence ID" value="NZ_VOSM01000002.1"/>
</dbReference>
<dbReference type="Proteomes" id="UP000321412">
    <property type="component" value="Unassembled WGS sequence"/>
</dbReference>
<reference evidence="3 4" key="1">
    <citation type="submission" date="2019-08" db="EMBL/GenBank/DDBJ databases">
        <title>Bradymonadales sp. TMQ4.</title>
        <authorList>
            <person name="Liang Q."/>
        </authorList>
    </citation>
    <scope>NUCLEOTIDE SEQUENCE [LARGE SCALE GENOMIC DNA]</scope>
    <source>
        <strain evidence="3 4">TMQ4</strain>
    </source>
</reference>
<keyword evidence="4" id="KW-1185">Reference proteome</keyword>
<name>A0A5C6XEG1_9DELT</name>
<dbReference type="EMBL" id="VOSM01000002">
    <property type="protein sequence ID" value="TXD38199.1"/>
    <property type="molecule type" value="Genomic_DNA"/>
</dbReference>
<sequence>MSLSAICVYCGSSPGTNPRFLKGARAMGEAMAARGSALVYGGSRFGMMGAVADAVLDAGGQAIGILPRGLATKEAGHPGLNELHMVGSMHERKAMMIEKSQAFIAMPGGMGTLEELCEVITWSQLGIHRRPIGLLNLEGYFDPFLTFLKHAVESGFLKAEHLDLLLVDADPNALLDKMEAFEWPLTQIWMDRTEI</sequence>
<proteinExistence type="inferred from homology"/>
<dbReference type="GO" id="GO:0009691">
    <property type="term" value="P:cytokinin biosynthetic process"/>
    <property type="evidence" value="ECO:0007669"/>
    <property type="project" value="UniProtKB-UniRule"/>
</dbReference>
<dbReference type="GO" id="GO:0005829">
    <property type="term" value="C:cytosol"/>
    <property type="evidence" value="ECO:0007669"/>
    <property type="project" value="TreeGrafter"/>
</dbReference>
<evidence type="ECO:0000313" key="4">
    <source>
        <dbReference type="Proteomes" id="UP000321412"/>
    </source>
</evidence>
<dbReference type="PANTHER" id="PTHR31223:SF70">
    <property type="entry name" value="LOG FAMILY PROTEIN YJL055W"/>
    <property type="match status" value="1"/>
</dbReference>
<dbReference type="AlphaFoldDB" id="A0A5C6XEG1"/>
<comment type="similarity">
    <text evidence="1 2">Belongs to the LOG family.</text>
</comment>
<dbReference type="Pfam" id="PF03641">
    <property type="entry name" value="Lysine_decarbox"/>
    <property type="match status" value="1"/>
</dbReference>
<keyword evidence="2" id="KW-0203">Cytokinin biosynthesis</keyword>
<comment type="caution">
    <text evidence="3">The sequence shown here is derived from an EMBL/GenBank/DDBJ whole genome shotgun (WGS) entry which is preliminary data.</text>
</comment>
<keyword evidence="2" id="KW-0378">Hydrolase</keyword>
<evidence type="ECO:0000256" key="1">
    <source>
        <dbReference type="ARBA" id="ARBA00006763"/>
    </source>
</evidence>
<organism evidence="3 4">
    <name type="scientific">Lujinxingia vulgaris</name>
    <dbReference type="NCBI Taxonomy" id="2600176"/>
    <lineage>
        <taxon>Bacteria</taxon>
        <taxon>Deltaproteobacteria</taxon>
        <taxon>Bradymonadales</taxon>
        <taxon>Lujinxingiaceae</taxon>
        <taxon>Lujinxingia</taxon>
    </lineage>
</organism>
<dbReference type="GO" id="GO:0016799">
    <property type="term" value="F:hydrolase activity, hydrolyzing N-glycosyl compounds"/>
    <property type="evidence" value="ECO:0007669"/>
    <property type="project" value="TreeGrafter"/>
</dbReference>
<accession>A0A5C6XEG1</accession>
<dbReference type="PANTHER" id="PTHR31223">
    <property type="entry name" value="LOG FAMILY PROTEIN YJL055W"/>
    <property type="match status" value="1"/>
</dbReference>
<dbReference type="NCBIfam" id="TIGR00730">
    <property type="entry name" value="Rossman fold protein, TIGR00730 family"/>
    <property type="match status" value="1"/>
</dbReference>
<evidence type="ECO:0000313" key="3">
    <source>
        <dbReference type="EMBL" id="TXD38199.1"/>
    </source>
</evidence>
<dbReference type="EC" id="3.2.2.n1" evidence="2"/>